<evidence type="ECO:0000256" key="2">
    <source>
        <dbReference type="ARBA" id="ARBA00022448"/>
    </source>
</evidence>
<protein>
    <submittedName>
        <fullName evidence="9">Ribose transport system permease protein</fullName>
    </submittedName>
</protein>
<feature type="transmembrane region" description="Helical" evidence="8">
    <location>
        <begin position="267"/>
        <end position="298"/>
    </location>
</feature>
<dbReference type="GO" id="GO:0005886">
    <property type="term" value="C:plasma membrane"/>
    <property type="evidence" value="ECO:0007669"/>
    <property type="project" value="UniProtKB-SubCell"/>
</dbReference>
<evidence type="ECO:0000256" key="4">
    <source>
        <dbReference type="ARBA" id="ARBA00022519"/>
    </source>
</evidence>
<dbReference type="InterPro" id="IPR001851">
    <property type="entry name" value="ABC_transp_permease"/>
</dbReference>
<accession>A0A286GL29</accession>
<dbReference type="RefSeq" id="WP_245913466.1">
    <property type="nucleotide sequence ID" value="NZ_OCNJ01000005.1"/>
</dbReference>
<keyword evidence="5 8" id="KW-0812">Transmembrane</keyword>
<feature type="transmembrane region" description="Helical" evidence="8">
    <location>
        <begin position="82"/>
        <end position="103"/>
    </location>
</feature>
<evidence type="ECO:0000256" key="3">
    <source>
        <dbReference type="ARBA" id="ARBA00022475"/>
    </source>
</evidence>
<dbReference type="CDD" id="cd06579">
    <property type="entry name" value="TM_PBP1_transp_AraH_like"/>
    <property type="match status" value="1"/>
</dbReference>
<feature type="transmembrane region" description="Helical" evidence="8">
    <location>
        <begin position="24"/>
        <end position="43"/>
    </location>
</feature>
<reference evidence="9 10" key="1">
    <citation type="submission" date="2017-09" db="EMBL/GenBank/DDBJ databases">
        <authorList>
            <person name="Ehlers B."/>
            <person name="Leendertz F.H."/>
        </authorList>
    </citation>
    <scope>NUCLEOTIDE SEQUENCE [LARGE SCALE GENOMIC DNA]</scope>
    <source>
        <strain evidence="9 10">USBA 140</strain>
    </source>
</reference>
<keyword evidence="2" id="KW-0813">Transport</keyword>
<evidence type="ECO:0000256" key="8">
    <source>
        <dbReference type="SAM" id="Phobius"/>
    </source>
</evidence>
<keyword evidence="6 8" id="KW-1133">Transmembrane helix</keyword>
<keyword evidence="4" id="KW-0997">Cell inner membrane</keyword>
<proteinExistence type="predicted"/>
<dbReference type="AlphaFoldDB" id="A0A286GL29"/>
<feature type="transmembrane region" description="Helical" evidence="8">
    <location>
        <begin position="227"/>
        <end position="247"/>
    </location>
</feature>
<evidence type="ECO:0000256" key="6">
    <source>
        <dbReference type="ARBA" id="ARBA00022989"/>
    </source>
</evidence>
<evidence type="ECO:0000256" key="1">
    <source>
        <dbReference type="ARBA" id="ARBA00004651"/>
    </source>
</evidence>
<dbReference type="GO" id="GO:0022857">
    <property type="term" value="F:transmembrane transporter activity"/>
    <property type="evidence" value="ECO:0007669"/>
    <property type="project" value="InterPro"/>
</dbReference>
<evidence type="ECO:0000256" key="5">
    <source>
        <dbReference type="ARBA" id="ARBA00022692"/>
    </source>
</evidence>
<dbReference type="Proteomes" id="UP000219621">
    <property type="component" value="Unassembled WGS sequence"/>
</dbReference>
<sequence length="334" mass="32707">MTETPVPSTATVASPAAMPAAGSLVRRLGLPAALVVMVAAFTVAEPRMLAGDNLLNVVVQASYLTLFALAQVVVLLTRGFDLSLGTAVSTVSVFAALLLTGSFGGAAGTLAGIVGGLALAAAIGAVNGAVVAWLRVSPFVATLGMLNVCLGLASLLSDGRPVAGLPDTFTTLFYAAAPLGIPAPVLVALGVAGLLYALLHHTVFGRSLYLVGGNPRAAEVAGVPVRAVLVGAYALCSLLAGIGALLLTARTGTGEPNLGGTLTLESIAAAVVGGASLRGGAGGVGAAVLGALFVTVLANGMNLTRVDGNVQAIVLGCVIVAAVVADRLRTGGGR</sequence>
<dbReference type="PANTHER" id="PTHR32196">
    <property type="entry name" value="ABC TRANSPORTER PERMEASE PROTEIN YPHD-RELATED-RELATED"/>
    <property type="match status" value="1"/>
</dbReference>
<keyword evidence="3" id="KW-1003">Cell membrane</keyword>
<name>A0A286GL29_9PROT</name>
<evidence type="ECO:0000313" key="10">
    <source>
        <dbReference type="Proteomes" id="UP000219621"/>
    </source>
</evidence>
<feature type="transmembrane region" description="Helical" evidence="8">
    <location>
        <begin position="169"/>
        <end position="199"/>
    </location>
</feature>
<evidence type="ECO:0000256" key="7">
    <source>
        <dbReference type="ARBA" id="ARBA00023136"/>
    </source>
</evidence>
<evidence type="ECO:0000313" key="9">
    <source>
        <dbReference type="EMBL" id="SOD96243.1"/>
    </source>
</evidence>
<feature type="transmembrane region" description="Helical" evidence="8">
    <location>
        <begin position="310"/>
        <end position="328"/>
    </location>
</feature>
<dbReference type="EMBL" id="OCNJ01000005">
    <property type="protein sequence ID" value="SOD96243.1"/>
    <property type="molecule type" value="Genomic_DNA"/>
</dbReference>
<feature type="transmembrane region" description="Helical" evidence="8">
    <location>
        <begin position="139"/>
        <end position="157"/>
    </location>
</feature>
<gene>
    <name evidence="9" type="ORF">SAMN05421508_105228</name>
</gene>
<feature type="transmembrane region" description="Helical" evidence="8">
    <location>
        <begin position="110"/>
        <end position="133"/>
    </location>
</feature>
<dbReference type="Pfam" id="PF02653">
    <property type="entry name" value="BPD_transp_2"/>
    <property type="match status" value="1"/>
</dbReference>
<keyword evidence="10" id="KW-1185">Reference proteome</keyword>
<feature type="transmembrane region" description="Helical" evidence="8">
    <location>
        <begin position="55"/>
        <end position="76"/>
    </location>
</feature>
<keyword evidence="7 8" id="KW-0472">Membrane</keyword>
<dbReference type="PANTHER" id="PTHR32196:SF21">
    <property type="entry name" value="ABC TRANSPORTER PERMEASE PROTEIN YPHD-RELATED"/>
    <property type="match status" value="1"/>
</dbReference>
<organism evidence="9 10">
    <name type="scientific">Caenispirillum bisanense</name>
    <dbReference type="NCBI Taxonomy" id="414052"/>
    <lineage>
        <taxon>Bacteria</taxon>
        <taxon>Pseudomonadati</taxon>
        <taxon>Pseudomonadota</taxon>
        <taxon>Alphaproteobacteria</taxon>
        <taxon>Rhodospirillales</taxon>
        <taxon>Novispirillaceae</taxon>
        <taxon>Caenispirillum</taxon>
    </lineage>
</organism>
<comment type="subcellular location">
    <subcellularLocation>
        <location evidence="1">Cell membrane</location>
        <topology evidence="1">Multi-pass membrane protein</topology>
    </subcellularLocation>
</comment>